<protein>
    <recommendedName>
        <fullName evidence="1">DUF4097 domain-containing protein</fullName>
    </recommendedName>
</protein>
<dbReference type="Pfam" id="PF13349">
    <property type="entry name" value="DUF4097"/>
    <property type="match status" value="1"/>
</dbReference>
<dbReference type="Gene3D" id="2.160.20.120">
    <property type="match status" value="1"/>
</dbReference>
<comment type="caution">
    <text evidence="2">The sequence shown here is derived from an EMBL/GenBank/DDBJ whole genome shotgun (WGS) entry which is preliminary data.</text>
</comment>
<feature type="domain" description="DUF4097" evidence="1">
    <location>
        <begin position="2"/>
        <end position="128"/>
    </location>
</feature>
<reference evidence="2" key="1">
    <citation type="submission" date="2016-07" db="EMBL/GenBank/DDBJ databases">
        <title>Draft genome Planococcus salivarum.</title>
        <authorList>
            <person name="See-Too W.S."/>
        </authorList>
    </citation>
    <scope>NUCLEOTIDE SEQUENCE [LARGE SCALE GENOMIC DNA]</scope>
    <source>
        <strain evidence="2">DSM 23820</strain>
    </source>
</reference>
<sequence length="132" mass="14527">MVRISPSDDGKMHVDVENKTYRQHLAVDILDRTLVISLKEETRKLGIFTFTGGLKSPALIVQLPAKLYEKIQILSDHGTITGERLESTEFLVETDNGSIDLSQINAGNFAVKSDNGAIKLTAVQAKDLRSES</sequence>
<accession>A0ABX3D088</accession>
<evidence type="ECO:0000313" key="3">
    <source>
        <dbReference type="Proteomes" id="UP000242153"/>
    </source>
</evidence>
<name>A0ABX3D088_9BACL</name>
<evidence type="ECO:0000259" key="1">
    <source>
        <dbReference type="Pfam" id="PF13349"/>
    </source>
</evidence>
<dbReference type="EMBL" id="MBQG01000098">
    <property type="protein sequence ID" value="OHX51211.1"/>
    <property type="molecule type" value="Genomic_DNA"/>
</dbReference>
<gene>
    <name evidence="2" type="ORF">BB776_03480</name>
</gene>
<evidence type="ECO:0000313" key="2">
    <source>
        <dbReference type="EMBL" id="OHX51211.1"/>
    </source>
</evidence>
<dbReference type="Proteomes" id="UP000242153">
    <property type="component" value="Unassembled WGS sequence"/>
</dbReference>
<dbReference type="InterPro" id="IPR025164">
    <property type="entry name" value="Toastrack_DUF4097"/>
</dbReference>
<organism evidence="2 3">
    <name type="scientific">Planococcus salinarum</name>
    <dbReference type="NCBI Taxonomy" id="622695"/>
    <lineage>
        <taxon>Bacteria</taxon>
        <taxon>Bacillati</taxon>
        <taxon>Bacillota</taxon>
        <taxon>Bacilli</taxon>
        <taxon>Bacillales</taxon>
        <taxon>Caryophanaceae</taxon>
        <taxon>Planococcus</taxon>
    </lineage>
</organism>
<proteinExistence type="predicted"/>
<keyword evidence="3" id="KW-1185">Reference proteome</keyword>